<dbReference type="NCBIfam" id="TIGR01899">
    <property type="entry name" value="cas_TM1807_csm5"/>
    <property type="match status" value="1"/>
</dbReference>
<dbReference type="HOGENOM" id="CLU_036878_3_0_0"/>
<dbReference type="OrthoDB" id="24360at2"/>
<dbReference type="STRING" id="234267.Acid_0895"/>
<dbReference type="InterPro" id="IPR005537">
    <property type="entry name" value="RAMP_III_fam"/>
</dbReference>
<dbReference type="GO" id="GO:0003723">
    <property type="term" value="F:RNA binding"/>
    <property type="evidence" value="ECO:0007669"/>
    <property type="project" value="UniProtKB-KW"/>
</dbReference>
<evidence type="ECO:0000256" key="5">
    <source>
        <dbReference type="ARBA" id="ARBA00023118"/>
    </source>
</evidence>
<dbReference type="AlphaFoldDB" id="Q02AM2"/>
<dbReference type="GO" id="GO:0051607">
    <property type="term" value="P:defense response to virus"/>
    <property type="evidence" value="ECO:0007669"/>
    <property type="project" value="UniProtKB-KW"/>
</dbReference>
<gene>
    <name evidence="9" type="ordered locus">Acid_0895</name>
</gene>
<protein>
    <recommendedName>
        <fullName evidence="3">CRISPR system Cms protein Csm5</fullName>
    </recommendedName>
    <alternativeName>
        <fullName evidence="6">CRISPR type III A-associated protein Csm5</fullName>
    </alternativeName>
</protein>
<reference evidence="9" key="1">
    <citation type="submission" date="2006-10" db="EMBL/GenBank/DDBJ databases">
        <title>Complete sequence of Solibacter usitatus Ellin6076.</title>
        <authorList>
            <consortium name="US DOE Joint Genome Institute"/>
            <person name="Copeland A."/>
            <person name="Lucas S."/>
            <person name="Lapidus A."/>
            <person name="Barry K."/>
            <person name="Detter J.C."/>
            <person name="Glavina del Rio T."/>
            <person name="Hammon N."/>
            <person name="Israni S."/>
            <person name="Dalin E."/>
            <person name="Tice H."/>
            <person name="Pitluck S."/>
            <person name="Thompson L.S."/>
            <person name="Brettin T."/>
            <person name="Bruce D."/>
            <person name="Han C."/>
            <person name="Tapia R."/>
            <person name="Gilna P."/>
            <person name="Schmutz J."/>
            <person name="Larimer F."/>
            <person name="Land M."/>
            <person name="Hauser L."/>
            <person name="Kyrpides N."/>
            <person name="Mikhailova N."/>
            <person name="Janssen P.H."/>
            <person name="Kuske C.R."/>
            <person name="Richardson P."/>
        </authorList>
    </citation>
    <scope>NUCLEOTIDE SEQUENCE</scope>
    <source>
        <strain evidence="9">Ellin6076</strain>
    </source>
</reference>
<evidence type="ECO:0000313" key="9">
    <source>
        <dbReference type="EMBL" id="ABJ81894.1"/>
    </source>
</evidence>
<dbReference type="InParanoid" id="Q02AM2"/>
<accession>Q02AM2</accession>
<evidence type="ECO:0000256" key="1">
    <source>
        <dbReference type="ARBA" id="ARBA00003088"/>
    </source>
</evidence>
<keyword evidence="5" id="KW-0051">Antiviral defense</keyword>
<comment type="similarity">
    <text evidence="2">Belongs to the CRISPR-associated Csm5 family.</text>
</comment>
<dbReference type="eggNOG" id="COG1332">
    <property type="taxonomic scope" value="Bacteria"/>
</dbReference>
<evidence type="ECO:0000256" key="4">
    <source>
        <dbReference type="ARBA" id="ARBA00022884"/>
    </source>
</evidence>
<sequence>MRYRLTCLTPLLVGDGRKLSPIDYMVWKDHVNVLDQWRIFRLLAKGPRLESYLTQLKNAEKLDFASWGGFAQNFAGRRVPFENAAYSAYWNRAAGESLHIPTFASGASGQYLPGTAIKGALRTGMVFSQWRDGMLQDVLGRVKGDRPPRRPAESVEEQALGGGGSNRMRFVSAGDSGVVATGEFKIYLLRTSTLQPRGGNFALGWKQSPRGAVDGARPDESTPTFAEMASPGTTFRGDWDEKSFFLQTEVRKSLRWPEGFNRAKIFEAANVYAAGCLALQRQYASQAGMGLLDRNLDELEQRLAAAREKGTCLLSMGWGGGLLAKSAWLDTSNADYRNILQQFAIYNRALATNLPFPKTRRIVFLDNRPATLPGWVELAIEE</sequence>
<name>Q02AM2_SOLUE</name>
<dbReference type="InterPro" id="IPR010173">
    <property type="entry name" value="CRISPR-assoc_Csm5"/>
</dbReference>
<keyword evidence="4" id="KW-0694">RNA-binding</keyword>
<dbReference type="Pfam" id="PF03787">
    <property type="entry name" value="RAMPs"/>
    <property type="match status" value="1"/>
</dbReference>
<feature type="domain" description="CRISPR type III-associated protein" evidence="8">
    <location>
        <begin position="5"/>
        <end position="236"/>
    </location>
</feature>
<evidence type="ECO:0000259" key="8">
    <source>
        <dbReference type="Pfam" id="PF03787"/>
    </source>
</evidence>
<feature type="region of interest" description="Disordered" evidence="7">
    <location>
        <begin position="142"/>
        <end position="163"/>
    </location>
</feature>
<dbReference type="PANTHER" id="PTHR38007">
    <property type="entry name" value="CRISPR SYSTEM CMS PROTEIN CSM5"/>
    <property type="match status" value="1"/>
</dbReference>
<feature type="compositionally biased region" description="Basic and acidic residues" evidence="7">
    <location>
        <begin position="142"/>
        <end position="153"/>
    </location>
</feature>
<dbReference type="EMBL" id="CP000473">
    <property type="protein sequence ID" value="ABJ81894.1"/>
    <property type="molecule type" value="Genomic_DNA"/>
</dbReference>
<dbReference type="PANTHER" id="PTHR38007:SF1">
    <property type="entry name" value="CRISPR SYSTEM CMS PROTEIN CSM5"/>
    <property type="match status" value="1"/>
</dbReference>
<evidence type="ECO:0000256" key="3">
    <source>
        <dbReference type="ARBA" id="ARBA00016113"/>
    </source>
</evidence>
<proteinExistence type="inferred from homology"/>
<comment type="function">
    <text evidence="1">This subunit might be involved in maturation of a crRNA intermediate to its mature form.</text>
</comment>
<dbReference type="KEGG" id="sus:Acid_0895"/>
<organism evidence="9">
    <name type="scientific">Solibacter usitatus (strain Ellin6076)</name>
    <dbReference type="NCBI Taxonomy" id="234267"/>
    <lineage>
        <taxon>Bacteria</taxon>
        <taxon>Pseudomonadati</taxon>
        <taxon>Acidobacteriota</taxon>
        <taxon>Terriglobia</taxon>
        <taxon>Bryobacterales</taxon>
        <taxon>Solibacteraceae</taxon>
        <taxon>Candidatus Solibacter</taxon>
    </lineage>
</organism>
<evidence type="ECO:0000256" key="6">
    <source>
        <dbReference type="ARBA" id="ARBA00031720"/>
    </source>
</evidence>
<evidence type="ECO:0000256" key="7">
    <source>
        <dbReference type="SAM" id="MobiDB-lite"/>
    </source>
</evidence>
<evidence type="ECO:0000256" key="2">
    <source>
        <dbReference type="ARBA" id="ARBA00006680"/>
    </source>
</evidence>